<evidence type="ECO:0000313" key="2">
    <source>
        <dbReference type="EMBL" id="AJQ94861.1"/>
    </source>
</evidence>
<organism evidence="2 3">
    <name type="scientific">Gynuella sunshinyii YC6258</name>
    <dbReference type="NCBI Taxonomy" id="1445510"/>
    <lineage>
        <taxon>Bacteria</taxon>
        <taxon>Pseudomonadati</taxon>
        <taxon>Pseudomonadota</taxon>
        <taxon>Gammaproteobacteria</taxon>
        <taxon>Oceanospirillales</taxon>
        <taxon>Saccharospirillaceae</taxon>
        <taxon>Gynuella</taxon>
    </lineage>
</organism>
<dbReference type="OrthoDB" id="6977947at2"/>
<dbReference type="AlphaFoldDB" id="A0A0C5VKP2"/>
<evidence type="ECO:0008006" key="4">
    <source>
        <dbReference type="Google" id="ProtNLM"/>
    </source>
</evidence>
<evidence type="ECO:0000256" key="1">
    <source>
        <dbReference type="SAM" id="SignalP"/>
    </source>
</evidence>
<proteinExistence type="predicted"/>
<keyword evidence="3" id="KW-1185">Reference proteome</keyword>
<accession>A0A0C5VKP2</accession>
<dbReference type="HOGENOM" id="CLU_1502586_0_0_6"/>
<feature type="signal peptide" evidence="1">
    <location>
        <begin position="1"/>
        <end position="18"/>
    </location>
</feature>
<dbReference type="Proteomes" id="UP000032266">
    <property type="component" value="Chromosome"/>
</dbReference>
<dbReference type="KEGG" id="gsn:YC6258_02823"/>
<sequence>MKKLIAISLILMSSIVMAENIGWRDQAGNSVPNTDAMKNINGFGGLLVVTPDKDWKEKWNTPAENIPHFNKAKDVDYGQELTVLIFFSNPKADDKGLINITCDIQVVRPDETYSVNSNDVNCANWQAPPDQYKYNLQLTQTIIRYVGEPSDLPGTWKVLINLKDKNSGIEVPLKTEFHLTKKSTNKLKHSDGASAAGV</sequence>
<keyword evidence="1" id="KW-0732">Signal</keyword>
<reference evidence="2 3" key="1">
    <citation type="submission" date="2014-01" db="EMBL/GenBank/DDBJ databases">
        <title>Full genme sequencing of cellulolytic bacterium Gynuella sunshinyii YC6258T gen. nov., sp. nov.</title>
        <authorList>
            <person name="Khan H."/>
            <person name="Chung E.J."/>
            <person name="Chung Y.R."/>
        </authorList>
    </citation>
    <scope>NUCLEOTIDE SEQUENCE [LARGE SCALE GENOMIC DNA]</scope>
    <source>
        <strain evidence="2 3">YC6258</strain>
    </source>
</reference>
<evidence type="ECO:0000313" key="3">
    <source>
        <dbReference type="Proteomes" id="UP000032266"/>
    </source>
</evidence>
<gene>
    <name evidence="2" type="ORF">YC6258_02823</name>
</gene>
<feature type="chain" id="PRO_5002183721" description="DUF3859 domain-containing protein" evidence="1">
    <location>
        <begin position="19"/>
        <end position="198"/>
    </location>
</feature>
<name>A0A0C5VKP2_9GAMM</name>
<protein>
    <recommendedName>
        <fullName evidence="4">DUF3859 domain-containing protein</fullName>
    </recommendedName>
</protein>
<dbReference type="EMBL" id="CP007142">
    <property type="protein sequence ID" value="AJQ94861.1"/>
    <property type="molecule type" value="Genomic_DNA"/>
</dbReference>
<dbReference type="RefSeq" id="WP_044617305.1">
    <property type="nucleotide sequence ID" value="NZ_CP007142.1"/>
</dbReference>